<dbReference type="PANTHER" id="PTHR30136">
    <property type="entry name" value="HELIX-TURN-HELIX TRANSCRIPTIONAL REGULATOR, ICLR FAMILY"/>
    <property type="match status" value="1"/>
</dbReference>
<dbReference type="Gene3D" id="3.30.450.40">
    <property type="match status" value="1"/>
</dbReference>
<keyword evidence="7" id="KW-1185">Reference proteome</keyword>
<dbReference type="SUPFAM" id="SSF46785">
    <property type="entry name" value="Winged helix' DNA-binding domain"/>
    <property type="match status" value="1"/>
</dbReference>
<dbReference type="PANTHER" id="PTHR30136:SF35">
    <property type="entry name" value="HTH-TYPE TRANSCRIPTIONAL REGULATOR RV1719"/>
    <property type="match status" value="1"/>
</dbReference>
<evidence type="ECO:0000256" key="2">
    <source>
        <dbReference type="ARBA" id="ARBA00023125"/>
    </source>
</evidence>
<dbReference type="InterPro" id="IPR050707">
    <property type="entry name" value="HTH_MetabolicPath_Reg"/>
</dbReference>
<keyword evidence="1" id="KW-0805">Transcription regulation</keyword>
<dbReference type="Proteomes" id="UP000664288">
    <property type="component" value="Unassembled WGS sequence"/>
</dbReference>
<dbReference type="InterPro" id="IPR014757">
    <property type="entry name" value="Tscrpt_reg_IclR_C"/>
</dbReference>
<protein>
    <submittedName>
        <fullName evidence="6">IclR family transcriptional regulator</fullName>
    </submittedName>
</protein>
<name>A0ABS3IY02_9HYPH</name>
<evidence type="ECO:0000256" key="3">
    <source>
        <dbReference type="ARBA" id="ARBA00023163"/>
    </source>
</evidence>
<dbReference type="PROSITE" id="PS51077">
    <property type="entry name" value="HTH_ICLR"/>
    <property type="match status" value="1"/>
</dbReference>
<keyword evidence="3" id="KW-0804">Transcription</keyword>
<evidence type="ECO:0000259" key="5">
    <source>
        <dbReference type="PROSITE" id="PS51078"/>
    </source>
</evidence>
<evidence type="ECO:0000313" key="7">
    <source>
        <dbReference type="Proteomes" id="UP000664288"/>
    </source>
</evidence>
<dbReference type="Pfam" id="PF09339">
    <property type="entry name" value="HTH_IclR"/>
    <property type="match status" value="1"/>
</dbReference>
<dbReference type="Gene3D" id="1.10.10.10">
    <property type="entry name" value="Winged helix-like DNA-binding domain superfamily/Winged helix DNA-binding domain"/>
    <property type="match status" value="1"/>
</dbReference>
<dbReference type="InterPro" id="IPR036390">
    <property type="entry name" value="WH_DNA-bd_sf"/>
</dbReference>
<comment type="caution">
    <text evidence="6">The sequence shown here is derived from an EMBL/GenBank/DDBJ whole genome shotgun (WGS) entry which is preliminary data.</text>
</comment>
<dbReference type="InterPro" id="IPR029016">
    <property type="entry name" value="GAF-like_dom_sf"/>
</dbReference>
<dbReference type="InterPro" id="IPR036388">
    <property type="entry name" value="WH-like_DNA-bd_sf"/>
</dbReference>
<dbReference type="PROSITE" id="PS51078">
    <property type="entry name" value="ICLR_ED"/>
    <property type="match status" value="1"/>
</dbReference>
<reference evidence="6 7" key="1">
    <citation type="submission" date="2021-03" db="EMBL/GenBank/DDBJ databases">
        <title>Whole genome sequence of Jiella sp. MQZ13P-4.</title>
        <authorList>
            <person name="Tuo L."/>
        </authorList>
    </citation>
    <scope>NUCLEOTIDE SEQUENCE [LARGE SCALE GENOMIC DNA]</scope>
    <source>
        <strain evidence="6 7">MQZ13P-4</strain>
    </source>
</reference>
<dbReference type="SMART" id="SM00346">
    <property type="entry name" value="HTH_ICLR"/>
    <property type="match status" value="1"/>
</dbReference>
<dbReference type="InterPro" id="IPR005471">
    <property type="entry name" value="Tscrpt_reg_IclR_N"/>
</dbReference>
<dbReference type="SUPFAM" id="SSF55781">
    <property type="entry name" value="GAF domain-like"/>
    <property type="match status" value="1"/>
</dbReference>
<keyword evidence="2" id="KW-0238">DNA-binding</keyword>
<feature type="domain" description="IclR-ED" evidence="5">
    <location>
        <begin position="66"/>
        <end position="250"/>
    </location>
</feature>
<sequence>MNSEVKSAGRILDLLEHLASCREPVTFSAIVGALGFPKSSAHALLQTLIARGHVVQDREGRYLLVEASRHGFPFRPSEEPLVARARPVMERLRDASGETVLLSTMNARGDIRRLAKCVSRQAVRYDVDLQSPIAAYCTATGRALLAFRSEDEIAAYLDRVSLLSYTGFTITDREALLALLAEVRGRGYAVNDQEFITGSTGIAAPVRDAGGGVVAAINLGTLTSRFRERESDLCRLVVEAAASLSAGEGRG</sequence>
<evidence type="ECO:0000313" key="6">
    <source>
        <dbReference type="EMBL" id="MBO0902280.1"/>
    </source>
</evidence>
<evidence type="ECO:0000256" key="1">
    <source>
        <dbReference type="ARBA" id="ARBA00023015"/>
    </source>
</evidence>
<proteinExistence type="predicted"/>
<dbReference type="EMBL" id="JAFMPY010000001">
    <property type="protein sequence ID" value="MBO0902280.1"/>
    <property type="molecule type" value="Genomic_DNA"/>
</dbReference>
<accession>A0ABS3IY02</accession>
<dbReference type="Pfam" id="PF01614">
    <property type="entry name" value="IclR_C"/>
    <property type="match status" value="1"/>
</dbReference>
<evidence type="ECO:0000259" key="4">
    <source>
        <dbReference type="PROSITE" id="PS51077"/>
    </source>
</evidence>
<feature type="domain" description="HTH iclR-type" evidence="4">
    <location>
        <begin position="5"/>
        <end position="66"/>
    </location>
</feature>
<gene>
    <name evidence="6" type="ORF">J1C47_01380</name>
</gene>
<organism evidence="6 7">
    <name type="scientific">Jiella sonneratiae</name>
    <dbReference type="NCBI Taxonomy" id="2816856"/>
    <lineage>
        <taxon>Bacteria</taxon>
        <taxon>Pseudomonadati</taxon>
        <taxon>Pseudomonadota</taxon>
        <taxon>Alphaproteobacteria</taxon>
        <taxon>Hyphomicrobiales</taxon>
        <taxon>Aurantimonadaceae</taxon>
        <taxon>Jiella</taxon>
    </lineage>
</organism>